<proteinExistence type="predicted"/>
<dbReference type="EMBL" id="DVHN01000180">
    <property type="protein sequence ID" value="HIR89796.1"/>
    <property type="molecule type" value="Genomic_DNA"/>
</dbReference>
<keyword evidence="1" id="KW-0238">DNA-binding</keyword>
<dbReference type="InterPro" id="IPR001387">
    <property type="entry name" value="Cro/C1-type_HTH"/>
</dbReference>
<name>A0A9D1EG57_9FIRM</name>
<dbReference type="CDD" id="cd00093">
    <property type="entry name" value="HTH_XRE"/>
    <property type="match status" value="1"/>
</dbReference>
<accession>A0A9D1EG57</accession>
<reference evidence="3" key="2">
    <citation type="journal article" date="2021" name="PeerJ">
        <title>Extensive microbial diversity within the chicken gut microbiome revealed by metagenomics and culture.</title>
        <authorList>
            <person name="Gilroy R."/>
            <person name="Ravi A."/>
            <person name="Getino M."/>
            <person name="Pursley I."/>
            <person name="Horton D.L."/>
            <person name="Alikhan N.F."/>
            <person name="Baker D."/>
            <person name="Gharbi K."/>
            <person name="Hall N."/>
            <person name="Watson M."/>
            <person name="Adriaenssens E.M."/>
            <person name="Foster-Nyarko E."/>
            <person name="Jarju S."/>
            <person name="Secka A."/>
            <person name="Antonio M."/>
            <person name="Oren A."/>
            <person name="Chaudhuri R.R."/>
            <person name="La Ragione R."/>
            <person name="Hildebrand F."/>
            <person name="Pallen M.J."/>
        </authorList>
    </citation>
    <scope>NUCLEOTIDE SEQUENCE</scope>
    <source>
        <strain evidence="3">ChiW13-3771</strain>
    </source>
</reference>
<dbReference type="PANTHER" id="PTHR46558">
    <property type="entry name" value="TRACRIPTIONAL REGULATORY PROTEIN-RELATED-RELATED"/>
    <property type="match status" value="1"/>
</dbReference>
<evidence type="ECO:0000313" key="3">
    <source>
        <dbReference type="EMBL" id="HIR89796.1"/>
    </source>
</evidence>
<evidence type="ECO:0000259" key="2">
    <source>
        <dbReference type="PROSITE" id="PS50943"/>
    </source>
</evidence>
<dbReference type="GO" id="GO:0003677">
    <property type="term" value="F:DNA binding"/>
    <property type="evidence" value="ECO:0007669"/>
    <property type="project" value="UniProtKB-KW"/>
</dbReference>
<evidence type="ECO:0000256" key="1">
    <source>
        <dbReference type="ARBA" id="ARBA00023125"/>
    </source>
</evidence>
<dbReference type="SUPFAM" id="SSF47413">
    <property type="entry name" value="lambda repressor-like DNA-binding domains"/>
    <property type="match status" value="1"/>
</dbReference>
<dbReference type="PROSITE" id="PS50943">
    <property type="entry name" value="HTH_CROC1"/>
    <property type="match status" value="1"/>
</dbReference>
<dbReference type="Pfam" id="PF01381">
    <property type="entry name" value="HTH_3"/>
    <property type="match status" value="1"/>
</dbReference>
<comment type="caution">
    <text evidence="3">The sequence shown here is derived from an EMBL/GenBank/DDBJ whole genome shotgun (WGS) entry which is preliminary data.</text>
</comment>
<dbReference type="Proteomes" id="UP000824201">
    <property type="component" value="Unassembled WGS sequence"/>
</dbReference>
<feature type="domain" description="HTH cro/C1-type" evidence="2">
    <location>
        <begin position="8"/>
        <end position="62"/>
    </location>
</feature>
<reference evidence="3" key="1">
    <citation type="submission" date="2020-10" db="EMBL/GenBank/DDBJ databases">
        <authorList>
            <person name="Gilroy R."/>
        </authorList>
    </citation>
    <scope>NUCLEOTIDE SEQUENCE</scope>
    <source>
        <strain evidence="3">ChiW13-3771</strain>
    </source>
</reference>
<organism evidence="3 4">
    <name type="scientific">Candidatus Fimimorpha faecalis</name>
    <dbReference type="NCBI Taxonomy" id="2840824"/>
    <lineage>
        <taxon>Bacteria</taxon>
        <taxon>Bacillati</taxon>
        <taxon>Bacillota</taxon>
        <taxon>Clostridia</taxon>
        <taxon>Eubacteriales</taxon>
        <taxon>Candidatus Fimimorpha</taxon>
    </lineage>
</organism>
<protein>
    <submittedName>
        <fullName evidence="3">Helix-turn-helix transcriptional regulator</fullName>
    </submittedName>
</protein>
<dbReference type="PANTHER" id="PTHR46558:SF13">
    <property type="entry name" value="HTH-TYPE TRANSCRIPTIONAL REGULATOR IMMR"/>
    <property type="match status" value="1"/>
</dbReference>
<dbReference type="SMART" id="SM00530">
    <property type="entry name" value="HTH_XRE"/>
    <property type="match status" value="1"/>
</dbReference>
<dbReference type="AlphaFoldDB" id="A0A9D1EG57"/>
<evidence type="ECO:0000313" key="4">
    <source>
        <dbReference type="Proteomes" id="UP000824201"/>
    </source>
</evidence>
<sequence>MKTIGERIIFLREKQRMSQKELATRLQITAASLSRYENNIHEPKSDILIRLAQILDTNTDFILGLDPNYNTKSQQQSFNILTPEEEQMLKHYRQLNFIDQIKVQERIATLLDQETS</sequence>
<dbReference type="Gene3D" id="1.10.260.40">
    <property type="entry name" value="lambda repressor-like DNA-binding domains"/>
    <property type="match status" value="1"/>
</dbReference>
<gene>
    <name evidence="3" type="ORF">IAC96_12700</name>
</gene>
<dbReference type="InterPro" id="IPR010982">
    <property type="entry name" value="Lambda_DNA-bd_dom_sf"/>
</dbReference>